<accession>A0A176WK58</accession>
<dbReference type="Pfam" id="PF04398">
    <property type="entry name" value="DUF538"/>
    <property type="match status" value="1"/>
</dbReference>
<evidence type="ECO:0000256" key="1">
    <source>
        <dbReference type="SAM" id="SignalP"/>
    </source>
</evidence>
<evidence type="ECO:0000313" key="5">
    <source>
        <dbReference type="Proteomes" id="UP001162541"/>
    </source>
</evidence>
<dbReference type="EMBL" id="AP019872">
    <property type="protein sequence ID" value="BBN16304.1"/>
    <property type="molecule type" value="Genomic_DNA"/>
</dbReference>
<gene>
    <name evidence="3" type="ORF">AXG93_2374s1220</name>
    <name evidence="2" type="ORF">Mp_7g05200</name>
</gene>
<dbReference type="PANTHER" id="PTHR31676">
    <property type="entry name" value="T31J12.3 PROTEIN-RELATED"/>
    <property type="match status" value="1"/>
</dbReference>
<sequence>MAGHWALIVAMVVGVLAAAAGVDATVTEILKNYGLPAGLLPSTVKSYTLADNGKFEVKLDAPCYAKIEDDVYYSNSITGTLSFGKIQGLDGIQAREGWFWLCVTGIVARSDSIEFQVGPFSKSLDIDLFTVSPNCKSGSNGKTFSEWLSQALNGDLKVNVASILEENLPRKMLQ</sequence>
<reference evidence="5" key="3">
    <citation type="journal article" date="2020" name="Curr. Biol.">
        <title>Chromatin organization in early land plants reveals an ancestral association between H3K27me3, transposons, and constitutive heterochromatin.</title>
        <authorList>
            <person name="Montgomery S.A."/>
            <person name="Tanizawa Y."/>
            <person name="Galik B."/>
            <person name="Wang N."/>
            <person name="Ito T."/>
            <person name="Mochizuki T."/>
            <person name="Akimcheva S."/>
            <person name="Bowman J.L."/>
            <person name="Cognat V."/>
            <person name="Marechal-Drouard L."/>
            <person name="Ekker H."/>
            <person name="Hong S.F."/>
            <person name="Kohchi T."/>
            <person name="Lin S.S."/>
            <person name="Liu L.D."/>
            <person name="Nakamura Y."/>
            <person name="Valeeva L.R."/>
            <person name="Shakirov E.V."/>
            <person name="Shippen D.E."/>
            <person name="Wei W.L."/>
            <person name="Yagura M."/>
            <person name="Yamaoka S."/>
            <person name="Yamato K.T."/>
            <person name="Liu C."/>
            <person name="Berger F."/>
        </authorList>
    </citation>
    <scope>NUCLEOTIDE SEQUENCE [LARGE SCALE GENOMIC DNA]</scope>
    <source>
        <strain evidence="5">Tak-1</strain>
    </source>
</reference>
<dbReference type="PANTHER" id="PTHR31676:SF110">
    <property type="entry name" value="TRANSMEMBRANE PROTEIN"/>
    <property type="match status" value="1"/>
</dbReference>
<reference evidence="2" key="2">
    <citation type="journal article" date="2019" name="Curr. Biol.">
        <title>Chromatin organization in early land plants reveals an ancestral association between H3K27me3, transposons, and constitutive heterochromatin.</title>
        <authorList>
            <person name="Montgomery S.A."/>
            <person name="Tanizawa Y."/>
            <person name="Galik B."/>
            <person name="Wang N."/>
            <person name="Ito T."/>
            <person name="Mochizuki T."/>
            <person name="Akimcheva S."/>
            <person name="Bowman J."/>
            <person name="Cognat V."/>
            <person name="Drouard L."/>
            <person name="Ekker H."/>
            <person name="Houng S."/>
            <person name="Kohchi T."/>
            <person name="Lin S."/>
            <person name="Liu L.D."/>
            <person name="Nakamura Y."/>
            <person name="Valeeva L.R."/>
            <person name="Shakirov E.V."/>
            <person name="Shippen D.E."/>
            <person name="Wei W."/>
            <person name="Yagura M."/>
            <person name="Yamaoka S."/>
            <person name="Yamato K.T."/>
            <person name="Liu C."/>
            <person name="Berger F."/>
        </authorList>
    </citation>
    <scope>NUCLEOTIDE SEQUENCE [LARGE SCALE GENOMIC DNA]</scope>
    <source>
        <strain evidence="2">Tak-1</strain>
    </source>
</reference>
<organism evidence="3 4">
    <name type="scientific">Marchantia polymorpha subsp. ruderalis</name>
    <dbReference type="NCBI Taxonomy" id="1480154"/>
    <lineage>
        <taxon>Eukaryota</taxon>
        <taxon>Viridiplantae</taxon>
        <taxon>Streptophyta</taxon>
        <taxon>Embryophyta</taxon>
        <taxon>Marchantiophyta</taxon>
        <taxon>Marchantiopsida</taxon>
        <taxon>Marchantiidae</taxon>
        <taxon>Marchantiales</taxon>
        <taxon>Marchantiaceae</taxon>
        <taxon>Marchantia</taxon>
    </lineage>
</organism>
<evidence type="ECO:0008006" key="6">
    <source>
        <dbReference type="Google" id="ProtNLM"/>
    </source>
</evidence>
<evidence type="ECO:0000313" key="3">
    <source>
        <dbReference type="EMBL" id="OAE32576.1"/>
    </source>
</evidence>
<name>A0A176WK58_MARPO</name>
<dbReference type="EMBL" id="AP019872">
    <property type="protein sequence ID" value="BBN16305.1"/>
    <property type="molecule type" value="Genomic_DNA"/>
</dbReference>
<dbReference type="Proteomes" id="UP000077202">
    <property type="component" value="Unassembled WGS sequence"/>
</dbReference>
<dbReference type="EMBL" id="LVLJ01000784">
    <property type="protein sequence ID" value="OAE32576.1"/>
    <property type="molecule type" value="Genomic_DNA"/>
</dbReference>
<feature type="signal peptide" evidence="1">
    <location>
        <begin position="1"/>
        <end position="24"/>
    </location>
</feature>
<evidence type="ECO:0000313" key="4">
    <source>
        <dbReference type="Proteomes" id="UP000077202"/>
    </source>
</evidence>
<protein>
    <recommendedName>
        <fullName evidence="6">Lipid-binding serum glycoprotein N-terminal domain-containing protein</fullName>
    </recommendedName>
</protein>
<dbReference type="InterPro" id="IPR007493">
    <property type="entry name" value="DUF538"/>
</dbReference>
<feature type="chain" id="PRO_5042333812" description="Lipid-binding serum glycoprotein N-terminal domain-containing protein" evidence="1">
    <location>
        <begin position="25"/>
        <end position="174"/>
    </location>
</feature>
<dbReference type="SUPFAM" id="SSF141562">
    <property type="entry name" value="At5g01610-like"/>
    <property type="match status" value="1"/>
</dbReference>
<dbReference type="Proteomes" id="UP001162541">
    <property type="component" value="Chromosome 7"/>
</dbReference>
<proteinExistence type="predicted"/>
<reference evidence="3 4" key="1">
    <citation type="submission" date="2016-03" db="EMBL/GenBank/DDBJ databases">
        <title>Mechanisms controlling the formation of the plant cell surface in tip-growing cells are functionally conserved among land plants.</title>
        <authorList>
            <person name="Honkanen S."/>
            <person name="Jones V.A."/>
            <person name="Morieri G."/>
            <person name="Champion C."/>
            <person name="Hetherington A.J."/>
            <person name="Kelly S."/>
            <person name="Saint-Marcoux D."/>
            <person name="Proust H."/>
            <person name="Prescott H."/>
            <person name="Dolan L."/>
        </authorList>
    </citation>
    <scope>NUCLEOTIDE SEQUENCE [LARGE SCALE GENOMIC DNA]</scope>
    <source>
        <strain evidence="4">cv. Tak-1 and cv. Tak-2</strain>
        <tissue evidence="3">Whole gametophyte</tissue>
    </source>
</reference>
<evidence type="ECO:0000313" key="2">
    <source>
        <dbReference type="EMBL" id="BBN16304.1"/>
    </source>
</evidence>
<keyword evidence="1" id="KW-0732">Signal</keyword>
<dbReference type="InterPro" id="IPR036758">
    <property type="entry name" value="At5g01610-like"/>
</dbReference>
<dbReference type="Gene3D" id="2.30.240.10">
    <property type="entry name" value="At5g01610-like"/>
    <property type="match status" value="1"/>
</dbReference>
<keyword evidence="4" id="KW-1185">Reference proteome</keyword>
<dbReference type="AlphaFoldDB" id="A0A176WK58"/>